<evidence type="ECO:0000313" key="3">
    <source>
        <dbReference type="Proteomes" id="UP000598217"/>
    </source>
</evidence>
<keyword evidence="1" id="KW-0472">Membrane</keyword>
<keyword evidence="1" id="KW-0812">Transmembrane</keyword>
<evidence type="ECO:0000313" key="2">
    <source>
        <dbReference type="EMBL" id="MBE1460884.1"/>
    </source>
</evidence>
<name>A0ABR9HPD4_9ACTN</name>
<dbReference type="EMBL" id="JADBDY010000001">
    <property type="protein sequence ID" value="MBE1460884.1"/>
    <property type="molecule type" value="Genomic_DNA"/>
</dbReference>
<organism evidence="2 3">
    <name type="scientific">Nocardiopsis terrae</name>
    <dbReference type="NCBI Taxonomy" id="372655"/>
    <lineage>
        <taxon>Bacteria</taxon>
        <taxon>Bacillati</taxon>
        <taxon>Actinomycetota</taxon>
        <taxon>Actinomycetes</taxon>
        <taxon>Streptosporangiales</taxon>
        <taxon>Nocardiopsidaceae</taxon>
        <taxon>Nocardiopsis</taxon>
    </lineage>
</organism>
<proteinExistence type="predicted"/>
<feature type="transmembrane region" description="Helical" evidence="1">
    <location>
        <begin position="55"/>
        <end position="84"/>
    </location>
</feature>
<evidence type="ECO:0008006" key="4">
    <source>
        <dbReference type="Google" id="ProtNLM"/>
    </source>
</evidence>
<keyword evidence="3" id="KW-1185">Reference proteome</keyword>
<dbReference type="RefSeq" id="WP_191267997.1">
    <property type="nucleotide sequence ID" value="NZ_BMXJ01000001.1"/>
</dbReference>
<sequence>MSPVQIIRLAALALVAGGAALGLVPSGPCGSGWLTLPAGTDELHGWFVMGEAPDLVMVTCGAAMAPAGSWAIALIVIGAVLLVGARLNAPSRPRTPEP</sequence>
<gene>
    <name evidence="2" type="ORF">H4W79_005098</name>
</gene>
<evidence type="ECO:0000256" key="1">
    <source>
        <dbReference type="SAM" id="Phobius"/>
    </source>
</evidence>
<accession>A0ABR9HPD4</accession>
<protein>
    <recommendedName>
        <fullName evidence="4">MYXO-CTERM domain-containing protein</fullName>
    </recommendedName>
</protein>
<comment type="caution">
    <text evidence="2">The sequence shown here is derived from an EMBL/GenBank/DDBJ whole genome shotgun (WGS) entry which is preliminary data.</text>
</comment>
<keyword evidence="1" id="KW-1133">Transmembrane helix</keyword>
<dbReference type="Proteomes" id="UP000598217">
    <property type="component" value="Unassembled WGS sequence"/>
</dbReference>
<reference evidence="2 3" key="1">
    <citation type="submission" date="2020-10" db="EMBL/GenBank/DDBJ databases">
        <title>Sequencing the genomes of 1000 actinobacteria strains.</title>
        <authorList>
            <person name="Klenk H.-P."/>
        </authorList>
    </citation>
    <scope>NUCLEOTIDE SEQUENCE [LARGE SCALE GENOMIC DNA]</scope>
    <source>
        <strain evidence="2 3">DSM 45157</strain>
    </source>
</reference>